<proteinExistence type="predicted"/>
<dbReference type="Pfam" id="PF01266">
    <property type="entry name" value="DAO"/>
    <property type="match status" value="1"/>
</dbReference>
<feature type="region of interest" description="Disordered" evidence="2">
    <location>
        <begin position="1"/>
        <end position="26"/>
    </location>
</feature>
<dbReference type="PANTHER" id="PTHR13847">
    <property type="entry name" value="SARCOSINE DEHYDROGENASE-RELATED"/>
    <property type="match status" value="1"/>
</dbReference>
<accession>A0A2N8TNU4</accession>
<protein>
    <submittedName>
        <fullName evidence="4">FAD-dependent oxidoreductase</fullName>
    </submittedName>
</protein>
<dbReference type="AlphaFoldDB" id="A0A2N8TNU4"/>
<dbReference type="GO" id="GO:0016491">
    <property type="term" value="F:oxidoreductase activity"/>
    <property type="evidence" value="ECO:0007669"/>
    <property type="project" value="UniProtKB-KW"/>
</dbReference>
<reference evidence="4 5" key="1">
    <citation type="submission" date="2018-01" db="EMBL/GenBank/DDBJ databases">
        <title>Draft genome sequence of Streptomyces sp. 13K301.</title>
        <authorList>
            <person name="Sahin N."/>
            <person name="Saygin H."/>
            <person name="Ay H."/>
        </authorList>
    </citation>
    <scope>NUCLEOTIDE SEQUENCE [LARGE SCALE GENOMIC DNA]</scope>
    <source>
        <strain evidence="4 5">13K301</strain>
    </source>
</reference>
<dbReference type="SUPFAM" id="SSF51905">
    <property type="entry name" value="FAD/NAD(P)-binding domain"/>
    <property type="match status" value="1"/>
</dbReference>
<keyword evidence="5" id="KW-1185">Reference proteome</keyword>
<dbReference type="EMBL" id="POUC01000130">
    <property type="protein sequence ID" value="PNG20659.1"/>
    <property type="molecule type" value="Genomic_DNA"/>
</dbReference>
<dbReference type="PANTHER" id="PTHR13847:SF289">
    <property type="entry name" value="GLYCINE OXIDASE"/>
    <property type="match status" value="1"/>
</dbReference>
<dbReference type="GO" id="GO:0005737">
    <property type="term" value="C:cytoplasm"/>
    <property type="evidence" value="ECO:0007669"/>
    <property type="project" value="TreeGrafter"/>
</dbReference>
<dbReference type="InterPro" id="IPR036188">
    <property type="entry name" value="FAD/NAD-bd_sf"/>
</dbReference>
<evidence type="ECO:0000259" key="3">
    <source>
        <dbReference type="Pfam" id="PF01266"/>
    </source>
</evidence>
<sequence length="376" mass="38366">MRDQRASSGSRLRAASGQRATDHQAARADAKVANTLSPSVKRDLVVVGAGIVGASVAYHAARAGANVTLVNAGRPGAGVTADSFAWIGSSGVLEIPAAGLRATATAEYHRLEAELPGLPVTWSGSLSWNRQDSAPDAGPGQTIVDAATVATLEPNIRQPPEWAVWAPGDGAVDSVGVTERLVTGARTHGARVHLDTPVTAVRRDAAGRIAGVETTAGPLSGATVVLAAGVATAALGAPLGVHVPVEPSPSPLFRLNAPAGLVRTVVNTEDFDLRQVAPDRLIAAADSPERTLAAVRSTFHGAGSVELLSTRLGVRPMPADGEPIVGPVAEAPGLYLAMMHSAVTLAAAVGRLVARELVDGTVESALSGCRPDRFSW</sequence>
<feature type="domain" description="FAD dependent oxidoreductase" evidence="3">
    <location>
        <begin position="43"/>
        <end position="355"/>
    </location>
</feature>
<evidence type="ECO:0000256" key="1">
    <source>
        <dbReference type="ARBA" id="ARBA00023002"/>
    </source>
</evidence>
<comment type="caution">
    <text evidence="4">The sequence shown here is derived from an EMBL/GenBank/DDBJ whole genome shotgun (WGS) entry which is preliminary data.</text>
</comment>
<dbReference type="Proteomes" id="UP000235943">
    <property type="component" value="Unassembled WGS sequence"/>
</dbReference>
<feature type="compositionally biased region" description="Low complexity" evidence="2">
    <location>
        <begin position="1"/>
        <end position="19"/>
    </location>
</feature>
<organism evidence="4 5">
    <name type="scientific">Streptomyces cahuitamycinicus</name>
    <dbReference type="NCBI Taxonomy" id="2070367"/>
    <lineage>
        <taxon>Bacteria</taxon>
        <taxon>Bacillati</taxon>
        <taxon>Actinomycetota</taxon>
        <taxon>Actinomycetes</taxon>
        <taxon>Kitasatosporales</taxon>
        <taxon>Streptomycetaceae</taxon>
        <taxon>Streptomyces</taxon>
    </lineage>
</organism>
<dbReference type="OrthoDB" id="4775411at2"/>
<keyword evidence="1" id="KW-0560">Oxidoreductase</keyword>
<dbReference type="Gene3D" id="3.30.9.10">
    <property type="entry name" value="D-Amino Acid Oxidase, subunit A, domain 2"/>
    <property type="match status" value="1"/>
</dbReference>
<name>A0A2N8TNU4_9ACTN</name>
<evidence type="ECO:0000313" key="4">
    <source>
        <dbReference type="EMBL" id="PNG20659.1"/>
    </source>
</evidence>
<dbReference type="Gene3D" id="3.50.50.60">
    <property type="entry name" value="FAD/NAD(P)-binding domain"/>
    <property type="match status" value="1"/>
</dbReference>
<gene>
    <name evidence="4" type="ORF">C1J00_19025</name>
</gene>
<evidence type="ECO:0000313" key="5">
    <source>
        <dbReference type="Proteomes" id="UP000235943"/>
    </source>
</evidence>
<dbReference type="InterPro" id="IPR006076">
    <property type="entry name" value="FAD-dep_OxRdtase"/>
</dbReference>
<evidence type="ECO:0000256" key="2">
    <source>
        <dbReference type="SAM" id="MobiDB-lite"/>
    </source>
</evidence>